<reference evidence="6" key="1">
    <citation type="submission" date="2022-11" db="UniProtKB">
        <authorList>
            <consortium name="WormBaseParasite"/>
        </authorList>
    </citation>
    <scope>IDENTIFICATION</scope>
</reference>
<dbReference type="Gene3D" id="2.10.25.10">
    <property type="entry name" value="Laminin"/>
    <property type="match status" value="1"/>
</dbReference>
<accession>A0A914VZM4</accession>
<feature type="domain" description="EGF-like" evidence="3 4">
    <location>
        <begin position="92"/>
        <end position="103"/>
    </location>
</feature>
<evidence type="ECO:0000313" key="5">
    <source>
        <dbReference type="Proteomes" id="UP000887566"/>
    </source>
</evidence>
<evidence type="ECO:0000259" key="4">
    <source>
        <dbReference type="PROSITE" id="PS01186"/>
    </source>
</evidence>
<feature type="chain" id="PRO_5037885881" evidence="2">
    <location>
        <begin position="17"/>
        <end position="182"/>
    </location>
</feature>
<sequence>MYRVLAALLLVFVAIAVSNQMRCAHGVWEVDHCECEDDYVGQRCERRMHCSSYMRSSDGSCLSCQKWWEGANCDAIMCNSEYGTATKDLLMCVCVKPYTGEHCEIITTEDIYVFYNQKMAQWGPIGALSLIPMIAFLMVCNFFAKRRHNKRVQRALGYDQFYDDDDGNSSIIQDLQGSYKGP</sequence>
<evidence type="ECO:0000256" key="2">
    <source>
        <dbReference type="SAM" id="SignalP"/>
    </source>
</evidence>
<protein>
    <submittedName>
        <fullName evidence="6">EGF-like domain-containing protein</fullName>
    </submittedName>
</protein>
<organism evidence="5 6">
    <name type="scientific">Plectus sambesii</name>
    <dbReference type="NCBI Taxonomy" id="2011161"/>
    <lineage>
        <taxon>Eukaryota</taxon>
        <taxon>Metazoa</taxon>
        <taxon>Ecdysozoa</taxon>
        <taxon>Nematoda</taxon>
        <taxon>Chromadorea</taxon>
        <taxon>Plectida</taxon>
        <taxon>Plectina</taxon>
        <taxon>Plectoidea</taxon>
        <taxon>Plectidae</taxon>
        <taxon>Plectus</taxon>
    </lineage>
</organism>
<proteinExistence type="predicted"/>
<keyword evidence="1" id="KW-0812">Transmembrane</keyword>
<evidence type="ECO:0000313" key="6">
    <source>
        <dbReference type="WBParaSite" id="PSAMB.scaffold28size108976.g600.t1"/>
    </source>
</evidence>
<dbReference type="Proteomes" id="UP000887566">
    <property type="component" value="Unplaced"/>
</dbReference>
<evidence type="ECO:0000256" key="1">
    <source>
        <dbReference type="SAM" id="Phobius"/>
    </source>
</evidence>
<dbReference type="PROSITE" id="PS01186">
    <property type="entry name" value="EGF_2"/>
    <property type="match status" value="1"/>
</dbReference>
<feature type="signal peptide" evidence="2">
    <location>
        <begin position="1"/>
        <end position="16"/>
    </location>
</feature>
<name>A0A914VZM4_9BILA</name>
<keyword evidence="5" id="KW-1185">Reference proteome</keyword>
<keyword evidence="1" id="KW-1133">Transmembrane helix</keyword>
<evidence type="ECO:0000259" key="3">
    <source>
        <dbReference type="PROSITE" id="PS00022"/>
    </source>
</evidence>
<dbReference type="InterPro" id="IPR000742">
    <property type="entry name" value="EGF"/>
</dbReference>
<dbReference type="AlphaFoldDB" id="A0A914VZM4"/>
<keyword evidence="2" id="KW-0732">Signal</keyword>
<keyword evidence="1" id="KW-0472">Membrane</keyword>
<dbReference type="PROSITE" id="PS00022">
    <property type="entry name" value="EGF_1"/>
    <property type="match status" value="1"/>
</dbReference>
<feature type="transmembrane region" description="Helical" evidence="1">
    <location>
        <begin position="122"/>
        <end position="144"/>
    </location>
</feature>
<dbReference type="WBParaSite" id="PSAMB.scaffold28size108976.g600.t1">
    <property type="protein sequence ID" value="PSAMB.scaffold28size108976.g600.t1"/>
    <property type="gene ID" value="PSAMB.scaffold28size108976.g600"/>
</dbReference>